<dbReference type="AlphaFoldDB" id="Q8D2R8"/>
<dbReference type="OrthoDB" id="5612117at2"/>
<keyword evidence="2" id="KW-0812">Transmembrane</keyword>
<evidence type="ECO:0000313" key="3">
    <source>
        <dbReference type="EMBL" id="BAC24432.1"/>
    </source>
</evidence>
<evidence type="ECO:0000256" key="2">
    <source>
        <dbReference type="SAM" id="Phobius"/>
    </source>
</evidence>
<keyword evidence="2" id="KW-0472">Membrane</keyword>
<dbReference type="eggNOG" id="COG1664">
    <property type="taxonomic scope" value="Bacteria"/>
</dbReference>
<dbReference type="HOGENOM" id="CLU_072799_0_3_6"/>
<dbReference type="EMBL" id="BA000021">
    <property type="protein sequence ID" value="BAC24432.1"/>
    <property type="molecule type" value="Genomic_DNA"/>
</dbReference>
<accession>Q8D2R8</accession>
<reference evidence="3 4" key="1">
    <citation type="journal article" date="2002" name="Nat. Genet.">
        <title>Genome sequence of the endocellular obligate symbiont of tsetse flies, Wigglesworthia glossinidia.</title>
        <authorList>
            <person name="Akman L."/>
            <person name="Yamashita A."/>
            <person name="Watanabe H."/>
            <person name="Oshima K."/>
            <person name="Shiba T."/>
            <person name="Hattori M."/>
            <person name="Aksoy S."/>
        </authorList>
    </citation>
    <scope>NUCLEOTIDE SEQUENCE [LARGE SCALE GENOMIC DNA]</scope>
</reference>
<dbReference type="Proteomes" id="UP000000562">
    <property type="component" value="Chromosome"/>
</dbReference>
<organism evidence="3 4">
    <name type="scientific">Wigglesworthia glossinidia brevipalpis</name>
    <dbReference type="NCBI Taxonomy" id="36870"/>
    <lineage>
        <taxon>Bacteria</taxon>
        <taxon>Pseudomonadati</taxon>
        <taxon>Pseudomonadota</taxon>
        <taxon>Gammaproteobacteria</taxon>
        <taxon>Enterobacterales</taxon>
        <taxon>Erwiniaceae</taxon>
        <taxon>Wigglesworthia</taxon>
    </lineage>
</organism>
<keyword evidence="4" id="KW-1185">Reference proteome</keyword>
<proteinExistence type="inferred from homology"/>
<dbReference type="STRING" id="36870.gene:10368779"/>
<dbReference type="InterPro" id="IPR007607">
    <property type="entry name" value="BacA/B"/>
</dbReference>
<evidence type="ECO:0000256" key="1">
    <source>
        <dbReference type="ARBA" id="ARBA00044755"/>
    </source>
</evidence>
<evidence type="ECO:0000313" key="4">
    <source>
        <dbReference type="Proteomes" id="UP000000562"/>
    </source>
</evidence>
<dbReference type="KEGG" id="wbr:Wg003"/>
<gene>
    <name evidence="3" type="primary">Wg003</name>
</gene>
<keyword evidence="2" id="KW-1133">Transmembrane helix</keyword>
<feature type="transmembrane region" description="Helical" evidence="2">
    <location>
        <begin position="12"/>
        <end position="32"/>
    </location>
</feature>
<sequence length="226" mass="25802">MKKNILLFLLKLNINFFLNCICIGWIIALISYLMNKTILCISSSVFVVSCLIFYLLKIKYNNNNKLKNKKNKKFISLNNEKIFEKENNIVCKFEKKENTLISKDTILKGDVIVKNNIHISGKIYGNIEAKENVIYILQTGIIEGNLLAKEIIIDGKVNGICQSSILDILEYGKLFGIIKCDIVTIKKGGKFIGKSENLEIEESKILKKNKIYSKKESENKLIKNSI</sequence>
<comment type="similarity">
    <text evidence="1">Belongs to the bactofilin family.</text>
</comment>
<feature type="transmembrane region" description="Helical" evidence="2">
    <location>
        <begin position="38"/>
        <end position="56"/>
    </location>
</feature>
<dbReference type="PANTHER" id="PTHR35024">
    <property type="entry name" value="HYPOTHETICAL CYTOSOLIC PROTEIN"/>
    <property type="match status" value="1"/>
</dbReference>
<dbReference type="Pfam" id="PF04519">
    <property type="entry name" value="Bactofilin"/>
    <property type="match status" value="1"/>
</dbReference>
<dbReference type="PANTHER" id="PTHR35024:SF4">
    <property type="entry name" value="POLYMER-FORMING CYTOSKELETAL PROTEIN"/>
    <property type="match status" value="1"/>
</dbReference>
<name>Q8D2R8_WIGBR</name>
<protein>
    <submittedName>
        <fullName evidence="3">Wg003 protein</fullName>
    </submittedName>
</protein>